<proteinExistence type="predicted"/>
<sequence>MNDAVQVHASGQLRGQALVVRVPVPWNKFSLPPATWVSLTSIKRRTGVHLTCCLVSRRKPRLLWSE</sequence>
<dbReference type="STRING" id="1247936.BN2475_440003"/>
<organism evidence="1 2">
    <name type="scientific">Paraburkholderia ribeironis</name>
    <dbReference type="NCBI Taxonomy" id="1247936"/>
    <lineage>
        <taxon>Bacteria</taxon>
        <taxon>Pseudomonadati</taxon>
        <taxon>Pseudomonadota</taxon>
        <taxon>Betaproteobacteria</taxon>
        <taxon>Burkholderiales</taxon>
        <taxon>Burkholderiaceae</taxon>
        <taxon>Paraburkholderia</taxon>
    </lineage>
</organism>
<name>A0A1N7S856_9BURK</name>
<dbReference type="EMBL" id="CYGX02000044">
    <property type="protein sequence ID" value="SIT43521.1"/>
    <property type="molecule type" value="Genomic_DNA"/>
</dbReference>
<accession>A0A1N7S856</accession>
<evidence type="ECO:0000313" key="1">
    <source>
        <dbReference type="EMBL" id="SIT43521.1"/>
    </source>
</evidence>
<protein>
    <submittedName>
        <fullName evidence="1">Uncharacterized protein</fullName>
    </submittedName>
</protein>
<dbReference type="Proteomes" id="UP000187012">
    <property type="component" value="Unassembled WGS sequence"/>
</dbReference>
<reference evidence="1 2" key="1">
    <citation type="submission" date="2016-12" db="EMBL/GenBank/DDBJ databases">
        <authorList>
            <person name="Song W.-J."/>
            <person name="Kurnit D.M."/>
        </authorList>
    </citation>
    <scope>NUCLEOTIDE SEQUENCE [LARGE SCALE GENOMIC DNA]</scope>
    <source>
        <strain evidence="1 2">STM7296</strain>
    </source>
</reference>
<evidence type="ECO:0000313" key="2">
    <source>
        <dbReference type="Proteomes" id="UP000187012"/>
    </source>
</evidence>
<gene>
    <name evidence="1" type="ORF">BN2475_440003</name>
</gene>
<dbReference type="AlphaFoldDB" id="A0A1N7S856"/>
<keyword evidence="2" id="KW-1185">Reference proteome</keyword>